<accession>A0A0S7EIS0</accession>
<protein>
    <submittedName>
        <fullName evidence="2">PPUP118</fullName>
    </submittedName>
</protein>
<name>A0A0S7EIS0_9TELE</name>
<sequence>RNFMTPIRAELHDSKRGGAYGLLFCEQPVALPSVIRLFAVSSVISTLFSFVQNILAGVTGQAESDTKTSQGRSQQNLTDTLSPAGGSDPLLFLCSSVSDQRAA</sequence>
<organism evidence="2">
    <name type="scientific">Poeciliopsis prolifica</name>
    <name type="common">blackstripe livebearer</name>
    <dbReference type="NCBI Taxonomy" id="188132"/>
    <lineage>
        <taxon>Eukaryota</taxon>
        <taxon>Metazoa</taxon>
        <taxon>Chordata</taxon>
        <taxon>Craniata</taxon>
        <taxon>Vertebrata</taxon>
        <taxon>Euteleostomi</taxon>
        <taxon>Actinopterygii</taxon>
        <taxon>Neopterygii</taxon>
        <taxon>Teleostei</taxon>
        <taxon>Neoteleostei</taxon>
        <taxon>Acanthomorphata</taxon>
        <taxon>Ovalentaria</taxon>
        <taxon>Atherinomorphae</taxon>
        <taxon>Cyprinodontiformes</taxon>
        <taxon>Poeciliidae</taxon>
        <taxon>Poeciliinae</taxon>
        <taxon>Poeciliopsis</taxon>
    </lineage>
</organism>
<proteinExistence type="predicted"/>
<dbReference type="EMBL" id="GBYX01476694">
    <property type="protein sequence ID" value="JAO04983.1"/>
    <property type="molecule type" value="Transcribed_RNA"/>
</dbReference>
<gene>
    <name evidence="2" type="primary">PPUP118</name>
</gene>
<evidence type="ECO:0000256" key="1">
    <source>
        <dbReference type="SAM" id="MobiDB-lite"/>
    </source>
</evidence>
<feature type="compositionally biased region" description="Polar residues" evidence="1">
    <location>
        <begin position="61"/>
        <end position="81"/>
    </location>
</feature>
<reference evidence="2" key="1">
    <citation type="submission" date="2014-12" db="EMBL/GenBank/DDBJ databases">
        <title>Parallel Evolution in Life History Adaptation Evident in the Tissue-Specific Poeciliopsis prolifica transcriptome.</title>
        <authorList>
            <person name="Jue N.K."/>
            <person name="Foley R.J."/>
            <person name="Obergfell C."/>
            <person name="Reznick D.N."/>
            <person name="O'Neill R.J."/>
            <person name="O'Neill M.J."/>
        </authorList>
    </citation>
    <scope>NUCLEOTIDE SEQUENCE</scope>
</reference>
<evidence type="ECO:0000313" key="2">
    <source>
        <dbReference type="EMBL" id="JAO04983.1"/>
    </source>
</evidence>
<dbReference type="AlphaFoldDB" id="A0A0S7EIS0"/>
<feature type="region of interest" description="Disordered" evidence="1">
    <location>
        <begin position="61"/>
        <end position="88"/>
    </location>
</feature>
<feature type="non-terminal residue" evidence="2">
    <location>
        <position position="103"/>
    </location>
</feature>
<feature type="non-terminal residue" evidence="2">
    <location>
        <position position="1"/>
    </location>
</feature>